<organism evidence="2 3">
    <name type="scientific">Puccinia graminis f. sp. tritici (strain CRL 75-36-700-3 / race SCCL)</name>
    <name type="common">Black stem rust fungus</name>
    <dbReference type="NCBI Taxonomy" id="418459"/>
    <lineage>
        <taxon>Eukaryota</taxon>
        <taxon>Fungi</taxon>
        <taxon>Dikarya</taxon>
        <taxon>Basidiomycota</taxon>
        <taxon>Pucciniomycotina</taxon>
        <taxon>Pucciniomycetes</taxon>
        <taxon>Pucciniales</taxon>
        <taxon>Pucciniaceae</taxon>
        <taxon>Puccinia</taxon>
    </lineage>
</organism>
<name>E3L810_PUCGT</name>
<dbReference type="OrthoDB" id="2501240at2759"/>
<evidence type="ECO:0000313" key="2">
    <source>
        <dbReference type="EMBL" id="EFP92685.2"/>
    </source>
</evidence>
<dbReference type="HOGENOM" id="CLU_004591_1_1_1"/>
<evidence type="ECO:0000256" key="1">
    <source>
        <dbReference type="SAM" id="MobiDB-lite"/>
    </source>
</evidence>
<accession>E3L810</accession>
<dbReference type="EMBL" id="DS178370">
    <property type="protein sequence ID" value="EFP92685.2"/>
    <property type="molecule type" value="Genomic_DNA"/>
</dbReference>
<dbReference type="KEGG" id="pgr:PGTG_18200"/>
<feature type="region of interest" description="Disordered" evidence="1">
    <location>
        <begin position="1112"/>
        <end position="1134"/>
    </location>
</feature>
<dbReference type="GeneID" id="10539015"/>
<sequence length="1134" mass="130744">MTKKRISIHRTLESHQKKLKDQRNRVGQTPRSRIESNHPLENFDLGVPGRGDEVEAERSGKELRNDDVEINEEIEQSNITADTIDQEKEKHAHQLRHALDLISAMTAEDFFDPKETSPHAPEDYNRMDWLYEEMDANYQERAGDTDRAGEELNEQADEEDANWDSLWFPFKNKMELVGSLMIGYTRHIMSRVVYDEVRVIFGTLCQMKIPAWSTIRRAQARIRKHLDMEIQFDSSVWGTPCASVGMKKILKNELANPHVAPHLEFYPEDSNGGETYKFSQSKKWLEELPMEMRPQMCANNNRHFYIFEPLETFGHQILVPIFYYSINSELYSKCCIPQINYQTATSVQLFIPSNISFMDVTLQINRVEDFKNDYSEIKLNCGQFLSTLCGNKFYQTKENEEQCQELKFPNPWRQKAGGKIIRHVPTTMYSDDTSGNVSKQFNKHISFYFTLSGLPPNITNQEYNCHFLSTSNRAGVLEIANQIIKESNQMIVDGFEAYDVSISQPVYVMSMMLCFLADSPMHAEITNTPNPGTSLNPCRMCTLHSPKMIDKHSVDYLLQFLQLQPNGFPSPNKPRVWTKTIENTYELYNTYRTKNITAVKTLRPTYGVTDSINNQFMEGQRKKVKPVVEKANELIKSDVTELFNPFLKLLGFDGCNDTPFEILHVFLLGVVKYLVRDFLQKIKKDKKKVAELVGRLQSFDTKSLNIALLKPWYLINHSQSLVGKDFKIFLQAIPFVFFPFMTPDEQDLWFALCQLSSYIFQTHISHMASYQIELKKHIQIFMSRLIKFTAQWINKPKFHMLFHLPQSIERFGTAPLCSTEKFESFNGVLRNVSTHSNKQAPGRDIANSFANYQCLRFLLSGGVIYNKLTDTISVCSLQMVNFFSQNPIVQKSFGYNSENSDPMTHYPFQKRSTLNPDDEVGIPNSLKEMFPDVQIHQISQLQINAHEVVKKGSFILVASSNLEYIGCVNSIWRVTGIFFVNVTKLDRSQIHPFYRMRQFVKSNQNRLVQSDMIKSTLNLQHDCYTGKCKVLSTRSTRIERLNTTIKTPEVTHKDHCYFVLNSASLHAPEHHRRLADLPITAISPGAWLEVCQTGLANWGVFSILVPPPPNCPDSDFDETPVMSPQRTPTPHFNR</sequence>
<evidence type="ECO:0000313" key="3">
    <source>
        <dbReference type="Proteomes" id="UP000008783"/>
    </source>
</evidence>
<feature type="compositionally biased region" description="Basic and acidic residues" evidence="1">
    <location>
        <begin position="10"/>
        <end position="24"/>
    </location>
</feature>
<gene>
    <name evidence="2" type="ORF">PGTG_18200</name>
</gene>
<dbReference type="Proteomes" id="UP000008783">
    <property type="component" value="Unassembled WGS sequence"/>
</dbReference>
<dbReference type="PANTHER" id="PTHR31912:SF34">
    <property type="entry name" value="NOTOCHORD-RELATED PROTEIN"/>
    <property type="match status" value="1"/>
</dbReference>
<feature type="compositionally biased region" description="Polar residues" evidence="1">
    <location>
        <begin position="1122"/>
        <end position="1134"/>
    </location>
</feature>
<reference evidence="3" key="2">
    <citation type="journal article" date="2011" name="Proc. Natl. Acad. Sci. U.S.A.">
        <title>Obligate biotrophy features unraveled by the genomic analysis of rust fungi.</title>
        <authorList>
            <person name="Duplessis S."/>
            <person name="Cuomo C.A."/>
            <person name="Lin Y.-C."/>
            <person name="Aerts A."/>
            <person name="Tisserant E."/>
            <person name="Veneault-Fourrey C."/>
            <person name="Joly D.L."/>
            <person name="Hacquard S."/>
            <person name="Amselem J."/>
            <person name="Cantarel B.L."/>
            <person name="Chiu R."/>
            <person name="Coutinho P.M."/>
            <person name="Feau N."/>
            <person name="Field M."/>
            <person name="Frey P."/>
            <person name="Gelhaye E."/>
            <person name="Goldberg J."/>
            <person name="Grabherr M.G."/>
            <person name="Kodira C.D."/>
            <person name="Kohler A."/>
            <person name="Kuees U."/>
            <person name="Lindquist E.A."/>
            <person name="Lucas S.M."/>
            <person name="Mago R."/>
            <person name="Mauceli E."/>
            <person name="Morin E."/>
            <person name="Murat C."/>
            <person name="Pangilinan J.L."/>
            <person name="Park R."/>
            <person name="Pearson M."/>
            <person name="Quesneville H."/>
            <person name="Rouhier N."/>
            <person name="Sakthikumar S."/>
            <person name="Salamov A.A."/>
            <person name="Schmutz J."/>
            <person name="Selles B."/>
            <person name="Shapiro H."/>
            <person name="Tanguay P."/>
            <person name="Tuskan G.A."/>
            <person name="Henrissat B."/>
            <person name="Van de Peer Y."/>
            <person name="Rouze P."/>
            <person name="Ellis J.G."/>
            <person name="Dodds P.N."/>
            <person name="Schein J.E."/>
            <person name="Zhong S."/>
            <person name="Hamelin R.C."/>
            <person name="Grigoriev I.V."/>
            <person name="Szabo L.J."/>
            <person name="Martin F."/>
        </authorList>
    </citation>
    <scope>NUCLEOTIDE SEQUENCE [LARGE SCALE GENOMIC DNA]</scope>
    <source>
        <strain evidence="3">CRL 75-36-700-3 / race SCCL</strain>
    </source>
</reference>
<dbReference type="eggNOG" id="ENOG502SBYH">
    <property type="taxonomic scope" value="Eukaryota"/>
</dbReference>
<dbReference type="STRING" id="418459.E3L810"/>
<dbReference type="VEuPathDB" id="FungiDB:PGTG_18200"/>
<feature type="region of interest" description="Disordered" evidence="1">
    <location>
        <begin position="1"/>
        <end position="63"/>
    </location>
</feature>
<feature type="compositionally biased region" description="Basic and acidic residues" evidence="1">
    <location>
        <begin position="50"/>
        <end position="63"/>
    </location>
</feature>
<dbReference type="PANTHER" id="PTHR31912">
    <property type="entry name" value="IP13529P"/>
    <property type="match status" value="1"/>
</dbReference>
<dbReference type="AlphaFoldDB" id="E3L810"/>
<dbReference type="RefSeq" id="XP_003337104.2">
    <property type="nucleotide sequence ID" value="XM_003337056.2"/>
</dbReference>
<dbReference type="InParanoid" id="E3L810"/>
<keyword evidence="3" id="KW-1185">Reference proteome</keyword>
<protein>
    <submittedName>
        <fullName evidence="2">Uncharacterized protein</fullName>
    </submittedName>
</protein>
<proteinExistence type="predicted"/>
<reference key="1">
    <citation type="submission" date="2007-01" db="EMBL/GenBank/DDBJ databases">
        <title>The Genome Sequence of Puccinia graminis f. sp. tritici Strain CRL 75-36-700-3.</title>
        <authorList>
            <consortium name="The Broad Institute Genome Sequencing Platform"/>
            <person name="Birren B."/>
            <person name="Lander E."/>
            <person name="Galagan J."/>
            <person name="Nusbaum C."/>
            <person name="Devon K."/>
            <person name="Cuomo C."/>
            <person name="Jaffe D."/>
            <person name="Butler J."/>
            <person name="Alvarez P."/>
            <person name="Gnerre S."/>
            <person name="Grabherr M."/>
            <person name="Mauceli E."/>
            <person name="Brockman W."/>
            <person name="Young S."/>
            <person name="LaButti K."/>
            <person name="Sykes S."/>
            <person name="DeCaprio D."/>
            <person name="Crawford M."/>
            <person name="Koehrsen M."/>
            <person name="Engels R."/>
            <person name="Montgomery P."/>
            <person name="Pearson M."/>
            <person name="Howarth C."/>
            <person name="Larson L."/>
            <person name="White J."/>
            <person name="Zeng Q."/>
            <person name="Kodira C."/>
            <person name="Yandava C."/>
            <person name="Alvarado L."/>
            <person name="O'Leary S."/>
            <person name="Szabo L."/>
            <person name="Dean R."/>
            <person name="Schein J."/>
        </authorList>
    </citation>
    <scope>NUCLEOTIDE SEQUENCE</scope>
    <source>
        <strain>CRL 75-36-700-3</strain>
    </source>
</reference>